<comment type="similarity">
    <text evidence="1">Belongs to the transferase hexapeptide repeat family.</text>
</comment>
<proteinExistence type="inferred from homology"/>
<evidence type="ECO:0000256" key="1">
    <source>
        <dbReference type="ARBA" id="ARBA00007274"/>
    </source>
</evidence>
<dbReference type="RefSeq" id="WP_108001491.1">
    <property type="nucleotide sequence ID" value="NZ_JBHEEX010000015.1"/>
</dbReference>
<evidence type="ECO:0000256" key="6">
    <source>
        <dbReference type="ARBA" id="ARBA00023154"/>
    </source>
</evidence>
<evidence type="ECO:0000256" key="3">
    <source>
        <dbReference type="ARBA" id="ARBA00022679"/>
    </source>
</evidence>
<dbReference type="GO" id="GO:0019877">
    <property type="term" value="P:diaminopimelate biosynthetic process"/>
    <property type="evidence" value="ECO:0007669"/>
    <property type="project" value="UniProtKB-KW"/>
</dbReference>
<evidence type="ECO:0000256" key="5">
    <source>
        <dbReference type="ARBA" id="ARBA00022915"/>
    </source>
</evidence>
<dbReference type="PROSITE" id="PS00101">
    <property type="entry name" value="HEXAPEP_TRANSFERASES"/>
    <property type="match status" value="1"/>
</dbReference>
<keyword evidence="2" id="KW-0028">Amino-acid biosynthesis</keyword>
<evidence type="ECO:0000313" key="7">
    <source>
        <dbReference type="EMBL" id="PTM97192.1"/>
    </source>
</evidence>
<dbReference type="PANTHER" id="PTHR43300:SF10">
    <property type="entry name" value="2,3,4,5-TETRAHYDROPYRIDINE-2,6-DICARBOXYLATE N-ACETYLTRANSFERASE"/>
    <property type="match status" value="1"/>
</dbReference>
<dbReference type="InterPro" id="IPR018357">
    <property type="entry name" value="Hexapep_transf_CS"/>
</dbReference>
<dbReference type="InterPro" id="IPR011004">
    <property type="entry name" value="Trimer_LpxA-like_sf"/>
</dbReference>
<dbReference type="AlphaFoldDB" id="A0A2T5BE08"/>
<dbReference type="PANTHER" id="PTHR43300">
    <property type="entry name" value="ACETYLTRANSFERASE"/>
    <property type="match status" value="1"/>
</dbReference>
<dbReference type="Proteomes" id="UP000241247">
    <property type="component" value="Unassembled WGS sequence"/>
</dbReference>
<dbReference type="GO" id="GO:0009085">
    <property type="term" value="P:lysine biosynthetic process"/>
    <property type="evidence" value="ECO:0007669"/>
    <property type="project" value="UniProtKB-KW"/>
</dbReference>
<organism evidence="7 8">
    <name type="scientific">Mycoplana dimorpha</name>
    <dbReference type="NCBI Taxonomy" id="28320"/>
    <lineage>
        <taxon>Bacteria</taxon>
        <taxon>Pseudomonadati</taxon>
        <taxon>Pseudomonadota</taxon>
        <taxon>Alphaproteobacteria</taxon>
        <taxon>Hyphomicrobiales</taxon>
        <taxon>Rhizobiaceae</taxon>
        <taxon>Mycoplana</taxon>
    </lineage>
</organism>
<keyword evidence="4" id="KW-0677">Repeat</keyword>
<evidence type="ECO:0000313" key="8">
    <source>
        <dbReference type="Proteomes" id="UP000241247"/>
    </source>
</evidence>
<dbReference type="CDD" id="cd03358">
    <property type="entry name" value="LbH_WxcM_N_like"/>
    <property type="match status" value="1"/>
</dbReference>
<dbReference type="EMBL" id="PZZZ01000002">
    <property type="protein sequence ID" value="PTM97192.1"/>
    <property type="molecule type" value="Genomic_DNA"/>
</dbReference>
<dbReference type="GO" id="GO:0016740">
    <property type="term" value="F:transferase activity"/>
    <property type="evidence" value="ECO:0007669"/>
    <property type="project" value="UniProtKB-KW"/>
</dbReference>
<dbReference type="InterPro" id="IPR050179">
    <property type="entry name" value="Trans_hexapeptide_repeat"/>
</dbReference>
<dbReference type="OrthoDB" id="7184818at2"/>
<keyword evidence="5" id="KW-0220">Diaminopimelate biosynthesis</keyword>
<protein>
    <submittedName>
        <fullName evidence="7">Acetyltransferase-like isoleucine patch superfamily enzyme</fullName>
    </submittedName>
</protein>
<name>A0A2T5BE08_MYCDI</name>
<comment type="caution">
    <text evidence="7">The sequence shown here is derived from an EMBL/GenBank/DDBJ whole genome shotgun (WGS) entry which is preliminary data.</text>
</comment>
<accession>A0A2T5BE08</accession>
<evidence type="ECO:0000256" key="4">
    <source>
        <dbReference type="ARBA" id="ARBA00022737"/>
    </source>
</evidence>
<sequence>MSVEPEPMVRLVKAVHGQRDMAADPSYELQLAEELRKTYGPAGLSELYGRFSSGTGFIDDLMRRVICRALVRKCGSGLRIASGVVFRHPETFEIGDGVRIESGAHIQGRHDGSCVIGHKVWIGPQAFLDARDLVLGDYVGWGPGAKILGSTHTGMPHDVPIIATDLQIRPVRVEAWADIGTNATILPGVTIGKGAMVGAGAVVVTDVPPFSIVAGVPARFVRWRKETDPEPTSS</sequence>
<dbReference type="Gene3D" id="2.160.10.10">
    <property type="entry name" value="Hexapeptide repeat proteins"/>
    <property type="match status" value="1"/>
</dbReference>
<keyword evidence="8" id="KW-1185">Reference proteome</keyword>
<keyword evidence="6" id="KW-0457">Lysine biosynthesis</keyword>
<dbReference type="SUPFAM" id="SSF51161">
    <property type="entry name" value="Trimeric LpxA-like enzymes"/>
    <property type="match status" value="1"/>
</dbReference>
<evidence type="ECO:0000256" key="2">
    <source>
        <dbReference type="ARBA" id="ARBA00022605"/>
    </source>
</evidence>
<gene>
    <name evidence="7" type="ORF">C7449_10260</name>
</gene>
<keyword evidence="3 7" id="KW-0808">Transferase</keyword>
<reference evidence="7 8" key="1">
    <citation type="submission" date="2018-04" db="EMBL/GenBank/DDBJ databases">
        <title>Genomic Encyclopedia of Type Strains, Phase IV (KMG-IV): sequencing the most valuable type-strain genomes for metagenomic binning, comparative biology and taxonomic classification.</title>
        <authorList>
            <person name="Goeker M."/>
        </authorList>
    </citation>
    <scope>NUCLEOTIDE SEQUENCE [LARGE SCALE GENOMIC DNA]</scope>
    <source>
        <strain evidence="7 8">DSM 7138</strain>
    </source>
</reference>